<name>A0A7K1V6H0_9NOCA</name>
<organism evidence="3 4">
    <name type="scientific">Nocardia terrae</name>
    <dbReference type="NCBI Taxonomy" id="2675851"/>
    <lineage>
        <taxon>Bacteria</taxon>
        <taxon>Bacillati</taxon>
        <taxon>Actinomycetota</taxon>
        <taxon>Actinomycetes</taxon>
        <taxon>Mycobacteriales</taxon>
        <taxon>Nocardiaceae</taxon>
        <taxon>Nocardia</taxon>
    </lineage>
</organism>
<feature type="region of interest" description="Disordered" evidence="1">
    <location>
        <begin position="24"/>
        <end position="84"/>
    </location>
</feature>
<feature type="compositionally biased region" description="Basic and acidic residues" evidence="1">
    <location>
        <begin position="100"/>
        <end position="112"/>
    </location>
</feature>
<evidence type="ECO:0000256" key="2">
    <source>
        <dbReference type="SAM" id="SignalP"/>
    </source>
</evidence>
<dbReference type="RefSeq" id="WP_198347721.1">
    <property type="nucleotide sequence ID" value="NZ_WRPP01000008.1"/>
</dbReference>
<evidence type="ECO:0000256" key="1">
    <source>
        <dbReference type="SAM" id="MobiDB-lite"/>
    </source>
</evidence>
<feature type="signal peptide" evidence="2">
    <location>
        <begin position="1"/>
        <end position="28"/>
    </location>
</feature>
<evidence type="ECO:0000313" key="4">
    <source>
        <dbReference type="Proteomes" id="UP000466794"/>
    </source>
</evidence>
<dbReference type="AlphaFoldDB" id="A0A7K1V6H0"/>
<sequence>MLRRLRPALMAAALLMAPLATGTAVAQAAPPTGPAGITATGHREGGQDGSGDQGGPGDQGGQGGPGGQNGQGGQGGFGGQGDFWFDHHCRQLHEWWQPRCRRDGGDMWHRGEPPSIGSW</sequence>
<reference evidence="3 4" key="1">
    <citation type="submission" date="2019-12" db="EMBL/GenBank/DDBJ databases">
        <title>Nocardia sp. nov. ET3-3 isolated from soil.</title>
        <authorList>
            <person name="Kanchanasin P."/>
            <person name="Tanasupawat S."/>
            <person name="Yuki M."/>
            <person name="Kudo T."/>
        </authorList>
    </citation>
    <scope>NUCLEOTIDE SEQUENCE [LARGE SCALE GENOMIC DNA]</scope>
    <source>
        <strain evidence="3 4">ET3-3</strain>
    </source>
</reference>
<dbReference type="Proteomes" id="UP000466794">
    <property type="component" value="Unassembled WGS sequence"/>
</dbReference>
<dbReference type="EMBL" id="WRPP01000008">
    <property type="protein sequence ID" value="MVU82234.1"/>
    <property type="molecule type" value="Genomic_DNA"/>
</dbReference>
<comment type="caution">
    <text evidence="3">The sequence shown here is derived from an EMBL/GenBank/DDBJ whole genome shotgun (WGS) entry which is preliminary data.</text>
</comment>
<evidence type="ECO:0000313" key="3">
    <source>
        <dbReference type="EMBL" id="MVU82234.1"/>
    </source>
</evidence>
<feature type="region of interest" description="Disordered" evidence="1">
    <location>
        <begin position="99"/>
        <end position="119"/>
    </location>
</feature>
<protein>
    <submittedName>
        <fullName evidence="3">Uncharacterized protein</fullName>
    </submittedName>
</protein>
<proteinExistence type="predicted"/>
<feature type="compositionally biased region" description="Low complexity" evidence="1">
    <location>
        <begin position="24"/>
        <end position="40"/>
    </location>
</feature>
<accession>A0A7K1V6H0</accession>
<gene>
    <name evidence="3" type="ORF">GPX89_33985</name>
</gene>
<keyword evidence="2" id="KW-0732">Signal</keyword>
<keyword evidence="4" id="KW-1185">Reference proteome</keyword>
<feature type="chain" id="PRO_5029785133" evidence="2">
    <location>
        <begin position="29"/>
        <end position="119"/>
    </location>
</feature>
<feature type="compositionally biased region" description="Gly residues" evidence="1">
    <location>
        <begin position="47"/>
        <end position="81"/>
    </location>
</feature>